<evidence type="ECO:0000313" key="2">
    <source>
        <dbReference type="EMBL" id="KDN83509.1"/>
    </source>
</evidence>
<keyword evidence="3" id="KW-1185">Reference proteome</keyword>
<proteinExistence type="predicted"/>
<dbReference type="Proteomes" id="UP000027178">
    <property type="component" value="Unassembled WGS sequence"/>
</dbReference>
<feature type="compositionally biased region" description="Low complexity" evidence="1">
    <location>
        <begin position="33"/>
        <end position="42"/>
    </location>
</feature>
<gene>
    <name evidence="2" type="ORF">KCH_49910</name>
</gene>
<feature type="compositionally biased region" description="Polar residues" evidence="1">
    <location>
        <begin position="16"/>
        <end position="28"/>
    </location>
</feature>
<dbReference type="AlphaFoldDB" id="A0A066YU38"/>
<name>A0A066YU38_9ACTN</name>
<accession>A0A066YU38</accession>
<feature type="compositionally biased region" description="Pro residues" evidence="1">
    <location>
        <begin position="43"/>
        <end position="59"/>
    </location>
</feature>
<evidence type="ECO:0000313" key="3">
    <source>
        <dbReference type="Proteomes" id="UP000027178"/>
    </source>
</evidence>
<sequence>MTLLAGTAGGLALMRSLQQDTGGTSQQAGPAASGTRSGDRPSSSPPSDPRPSSPRPSAPASPQESASAGGYLAVYENRELASPSADYGFDLPNGRVAPSGTSATFADPTADGLRVDTDFDMYVGRSDPLTAQQCSDGVDRSPAAHLAWADLPAGRVFCVRNRKDRSIGVVRIVSHDTGSDAVRLSIGYYRYEG</sequence>
<comment type="caution">
    <text evidence="2">The sequence shown here is derived from an EMBL/GenBank/DDBJ whole genome shotgun (WGS) entry which is preliminary data.</text>
</comment>
<evidence type="ECO:0000256" key="1">
    <source>
        <dbReference type="SAM" id="MobiDB-lite"/>
    </source>
</evidence>
<feature type="region of interest" description="Disordered" evidence="1">
    <location>
        <begin position="15"/>
        <end position="67"/>
    </location>
</feature>
<organism evidence="2 3">
    <name type="scientific">Kitasatospora cheerisanensis KCTC 2395</name>
    <dbReference type="NCBI Taxonomy" id="1348663"/>
    <lineage>
        <taxon>Bacteria</taxon>
        <taxon>Bacillati</taxon>
        <taxon>Actinomycetota</taxon>
        <taxon>Actinomycetes</taxon>
        <taxon>Kitasatosporales</taxon>
        <taxon>Streptomycetaceae</taxon>
        <taxon>Kitasatospora</taxon>
    </lineage>
</organism>
<reference evidence="2 3" key="1">
    <citation type="submission" date="2014-05" db="EMBL/GenBank/DDBJ databases">
        <title>Draft Genome Sequence of Kitasatospora cheerisanensis KCTC 2395.</title>
        <authorList>
            <person name="Nam D.H."/>
        </authorList>
    </citation>
    <scope>NUCLEOTIDE SEQUENCE [LARGE SCALE GENOMIC DNA]</scope>
    <source>
        <strain evidence="2 3">KCTC 2395</strain>
    </source>
</reference>
<dbReference type="HOGENOM" id="CLU_1407129_0_0_11"/>
<dbReference type="eggNOG" id="COG0515">
    <property type="taxonomic scope" value="Bacteria"/>
</dbReference>
<dbReference type="EMBL" id="JNBY01000095">
    <property type="protein sequence ID" value="KDN83509.1"/>
    <property type="molecule type" value="Genomic_DNA"/>
</dbReference>
<dbReference type="PATRIC" id="fig|1348663.4.peg.4826"/>
<protein>
    <submittedName>
        <fullName evidence="2">Uncharacterized protein</fullName>
    </submittedName>
</protein>